<proteinExistence type="predicted"/>
<evidence type="ECO:0000313" key="3">
    <source>
        <dbReference type="Proteomes" id="UP000291116"/>
    </source>
</evidence>
<reference evidence="2 3" key="1">
    <citation type="submission" date="2019-01" db="EMBL/GenBank/DDBJ databases">
        <authorList>
            <person name="Ferrante I. M."/>
        </authorList>
    </citation>
    <scope>NUCLEOTIDE SEQUENCE [LARGE SCALE GENOMIC DNA]</scope>
    <source>
        <strain evidence="2 3">B856</strain>
    </source>
</reference>
<feature type="region of interest" description="Disordered" evidence="1">
    <location>
        <begin position="156"/>
        <end position="194"/>
    </location>
</feature>
<accession>A0A448Z5R4</accession>
<dbReference type="OrthoDB" id="195604at2759"/>
<organism evidence="2 3">
    <name type="scientific">Pseudo-nitzschia multistriata</name>
    <dbReference type="NCBI Taxonomy" id="183589"/>
    <lineage>
        <taxon>Eukaryota</taxon>
        <taxon>Sar</taxon>
        <taxon>Stramenopiles</taxon>
        <taxon>Ochrophyta</taxon>
        <taxon>Bacillariophyta</taxon>
        <taxon>Bacillariophyceae</taxon>
        <taxon>Bacillariophycidae</taxon>
        <taxon>Bacillariales</taxon>
        <taxon>Bacillariaceae</taxon>
        <taxon>Pseudo-nitzschia</taxon>
    </lineage>
</organism>
<feature type="compositionally biased region" description="Low complexity" evidence="1">
    <location>
        <begin position="167"/>
        <end position="180"/>
    </location>
</feature>
<evidence type="ECO:0000313" key="2">
    <source>
        <dbReference type="EMBL" id="VEU37369.1"/>
    </source>
</evidence>
<keyword evidence="3" id="KW-1185">Reference proteome</keyword>
<dbReference type="Proteomes" id="UP000291116">
    <property type="component" value="Unassembled WGS sequence"/>
</dbReference>
<feature type="compositionally biased region" description="Polar residues" evidence="1">
    <location>
        <begin position="182"/>
        <end position="194"/>
    </location>
</feature>
<dbReference type="EMBL" id="CAACVS010000124">
    <property type="protein sequence ID" value="VEU37369.1"/>
    <property type="molecule type" value="Genomic_DNA"/>
</dbReference>
<dbReference type="AlphaFoldDB" id="A0A448Z5R4"/>
<protein>
    <submittedName>
        <fullName evidence="2">Uncharacterized protein</fullName>
    </submittedName>
</protein>
<evidence type="ECO:0000256" key="1">
    <source>
        <dbReference type="SAM" id="MobiDB-lite"/>
    </source>
</evidence>
<sequence length="209" mass="23479">MELETGSNGNMYQVSYSEANVGKMVKSSKIRVTWDFFSNGGRQHQVVLAWSKSTGKQQITMDGTEVWFGRNKGRSVLDHNWKTRDESLKLHVLATCAPPMNEHFRNYELLINGQLFASLPSCGREDSSFAPLLPSVGTGKLSSIIEILYPNGYTPPLDKDQLRQQKQKQQQQGARLQDLAPSRSNTSSKLVPYNNNETVAHRPIVDLLI</sequence>
<name>A0A448Z5R4_9STRA</name>
<gene>
    <name evidence="2" type="ORF">PSNMU_V1.4_AUG-EV-PASAV3_0041670</name>
</gene>